<evidence type="ECO:0000313" key="2">
    <source>
        <dbReference type="Proteomes" id="UP000006664"/>
    </source>
</evidence>
<evidence type="ECO:0000313" key="1">
    <source>
        <dbReference type="EMBL" id="ABC61281.1"/>
    </source>
</evidence>
<organism evidence="1 2">
    <name type="scientific">Geobacillus phage GBSV1</name>
    <dbReference type="NCBI Taxonomy" id="365048"/>
    <lineage>
        <taxon>Viruses</taxon>
        <taxon>Duplodnaviria</taxon>
        <taxon>Heunggongvirae</taxon>
        <taxon>Uroviricota</taxon>
        <taxon>Caudoviricetes</taxon>
        <taxon>Svunavirus</taxon>
        <taxon>Svunavirus GBSV1</taxon>
    </lineage>
</organism>
<dbReference type="GeneID" id="5179258"/>
<keyword evidence="2" id="KW-1185">Reference proteome</keyword>
<dbReference type="KEGG" id="vg:5179258"/>
<keyword evidence="1" id="KW-0031">Aminopeptidase</keyword>
<dbReference type="OrthoDB" id="27121at10239"/>
<protein>
    <submittedName>
        <fullName evidence="1">Aminopeptidase</fullName>
    </submittedName>
</protein>
<dbReference type="RefSeq" id="YP_764481.1">
    <property type="nucleotide sequence ID" value="NC_008376.2"/>
</dbReference>
<sequence length="104" mass="12094">MKLTELDDLLKATGLPVAYSHFSKPQKPPFITYMVAYSSNFTADDQVYQEIENVQIELYTLKKDFEAEEKVKAVLDANNLVYETSETYIPSEKLYQKVYEVRLL</sequence>
<keyword evidence="1" id="KW-0645">Protease</keyword>
<dbReference type="GO" id="GO:0004177">
    <property type="term" value="F:aminopeptidase activity"/>
    <property type="evidence" value="ECO:0007669"/>
    <property type="project" value="UniProtKB-KW"/>
</dbReference>
<dbReference type="Proteomes" id="UP000006664">
    <property type="component" value="Segment"/>
</dbReference>
<dbReference type="EMBL" id="DQ340064">
    <property type="protein sequence ID" value="ABC61281.1"/>
    <property type="molecule type" value="Genomic_DNA"/>
</dbReference>
<accession>Q0H234</accession>
<proteinExistence type="predicted"/>
<name>Q0H234_9CAUD</name>
<keyword evidence="1" id="KW-0378">Hydrolase</keyword>
<reference evidence="1 2" key="1">
    <citation type="journal article" date="2009" name="Res. Microbiol.">
        <title>Genomic and proteomic characterization of a thermophilic Geobacillus bacteriophage GBSV1.</title>
        <authorList>
            <person name="Liu B."/>
            <person name="Zhou F."/>
            <person name="Wu S."/>
            <person name="Xu Y."/>
            <person name="Zhang X."/>
        </authorList>
    </citation>
    <scope>NUCLEOTIDE SEQUENCE [LARGE SCALE GENOMIC DNA]</scope>
</reference>